<evidence type="ECO:0000256" key="1">
    <source>
        <dbReference type="SAM" id="MobiDB-lite"/>
    </source>
</evidence>
<protein>
    <submittedName>
        <fullName evidence="2">Unannotated protein</fullName>
    </submittedName>
</protein>
<name>A0A6J6D577_9ZZZZ</name>
<proteinExistence type="predicted"/>
<organism evidence="2">
    <name type="scientific">freshwater metagenome</name>
    <dbReference type="NCBI Taxonomy" id="449393"/>
    <lineage>
        <taxon>unclassified sequences</taxon>
        <taxon>metagenomes</taxon>
        <taxon>ecological metagenomes</taxon>
    </lineage>
</organism>
<sequence length="164" mass="18187">MSQSIKFGWPRTLAITQCGPQRPTVPTRCLRLHTWQRSPSASNSALALFKSRLGRQQQPQCMHSRSMRSQAAIESSSDSEFLVRRSSRAGTDNHGGVPTDACVNTSRSCARCLPANHSPTTAWSFHCRTTGQGRLGKVNRCVQFFIPQARLSFGLLLEAQRTLN</sequence>
<reference evidence="2" key="1">
    <citation type="submission" date="2020-05" db="EMBL/GenBank/DDBJ databases">
        <authorList>
            <person name="Chiriac C."/>
            <person name="Salcher M."/>
            <person name="Ghai R."/>
            <person name="Kavagutti S V."/>
        </authorList>
    </citation>
    <scope>NUCLEOTIDE SEQUENCE</scope>
</reference>
<accession>A0A6J6D577</accession>
<gene>
    <name evidence="2" type="ORF">UFOPK1495_01346</name>
</gene>
<evidence type="ECO:0000313" key="2">
    <source>
        <dbReference type="EMBL" id="CAB4558534.1"/>
    </source>
</evidence>
<dbReference type="AlphaFoldDB" id="A0A6J6D577"/>
<feature type="region of interest" description="Disordered" evidence="1">
    <location>
        <begin position="56"/>
        <end position="79"/>
    </location>
</feature>
<dbReference type="EMBL" id="CAEZSU010000157">
    <property type="protein sequence ID" value="CAB4558534.1"/>
    <property type="molecule type" value="Genomic_DNA"/>
</dbReference>